<dbReference type="GO" id="GO:0016787">
    <property type="term" value="F:hydrolase activity"/>
    <property type="evidence" value="ECO:0007669"/>
    <property type="project" value="UniProtKB-KW"/>
</dbReference>
<dbReference type="Pfam" id="PF20736">
    <property type="entry name" value="Glyco_hydro127M"/>
    <property type="match status" value="1"/>
</dbReference>
<dbReference type="PANTHER" id="PTHR43465">
    <property type="entry name" value="DUF1680 DOMAIN PROTEIN (AFU_ORTHOLOGUE AFUA_1G08910)"/>
    <property type="match status" value="1"/>
</dbReference>
<name>A0A7X0RME8_9BACL</name>
<keyword evidence="3" id="KW-1185">Reference proteome</keyword>
<feature type="domain" description="Non-reducing end beta-L-arabinofuranosidase-like GH127 middle" evidence="1">
    <location>
        <begin position="369"/>
        <end position="464"/>
    </location>
</feature>
<dbReference type="InterPro" id="IPR008928">
    <property type="entry name" value="6-hairpin_glycosidase_sf"/>
</dbReference>
<dbReference type="Gene3D" id="1.50.10.20">
    <property type="match status" value="1"/>
</dbReference>
<dbReference type="EMBL" id="JACJVP010000007">
    <property type="protein sequence ID" value="MBB6670203.1"/>
    <property type="molecule type" value="Genomic_DNA"/>
</dbReference>
<dbReference type="PANTHER" id="PTHR43465:SF2">
    <property type="entry name" value="DUF1680 DOMAIN PROTEIN (AFU_ORTHOLOGUE AFUA_1G08910)"/>
    <property type="match status" value="1"/>
</dbReference>
<comment type="caution">
    <text evidence="2">The sequence shown here is derived from an EMBL/GenBank/DDBJ whole genome shotgun (WGS) entry which is preliminary data.</text>
</comment>
<dbReference type="InterPro" id="IPR049046">
    <property type="entry name" value="Beta-AFase-like_GH127_middle"/>
</dbReference>
<gene>
    <name evidence="2" type="ORF">H7C19_05830</name>
</gene>
<dbReference type="AlphaFoldDB" id="A0A7X0RME8"/>
<organism evidence="2 3">
    <name type="scientific">Cohnella nanjingensis</name>
    <dbReference type="NCBI Taxonomy" id="1387779"/>
    <lineage>
        <taxon>Bacteria</taxon>
        <taxon>Bacillati</taxon>
        <taxon>Bacillota</taxon>
        <taxon>Bacilli</taxon>
        <taxon>Bacillales</taxon>
        <taxon>Paenibacillaceae</taxon>
        <taxon>Cohnella</taxon>
    </lineage>
</organism>
<evidence type="ECO:0000313" key="2">
    <source>
        <dbReference type="EMBL" id="MBB6670203.1"/>
    </source>
</evidence>
<reference evidence="2 3" key="1">
    <citation type="submission" date="2020-08" db="EMBL/GenBank/DDBJ databases">
        <title>Cohnella phylogeny.</title>
        <authorList>
            <person name="Dunlap C."/>
        </authorList>
    </citation>
    <scope>NUCLEOTIDE SEQUENCE [LARGE SCALE GENOMIC DNA]</scope>
    <source>
        <strain evidence="2 3">DSM 28246</strain>
    </source>
</reference>
<evidence type="ECO:0000313" key="3">
    <source>
        <dbReference type="Proteomes" id="UP000547209"/>
    </source>
</evidence>
<dbReference type="InterPro" id="IPR049174">
    <property type="entry name" value="Beta-AFase-like"/>
</dbReference>
<dbReference type="GO" id="GO:0005975">
    <property type="term" value="P:carbohydrate metabolic process"/>
    <property type="evidence" value="ECO:0007669"/>
    <property type="project" value="InterPro"/>
</dbReference>
<keyword evidence="2" id="KW-0378">Hydrolase</keyword>
<evidence type="ECO:0000259" key="1">
    <source>
        <dbReference type="Pfam" id="PF20736"/>
    </source>
</evidence>
<dbReference type="SUPFAM" id="SSF48208">
    <property type="entry name" value="Six-hairpin glycosidases"/>
    <property type="match status" value="1"/>
</dbReference>
<proteinExistence type="predicted"/>
<protein>
    <submittedName>
        <fullName evidence="2">Glycoside hydrolase family 127 protein</fullName>
    </submittedName>
</protein>
<dbReference type="Proteomes" id="UP000547209">
    <property type="component" value="Unassembled WGS sequence"/>
</dbReference>
<accession>A0A7X0RME8</accession>
<sequence length="552" mass="62004">MKSVSIQHLEAQGEFYRRAIANFNRLETEEYAPPRLFRDDAYSWPGDWEGRTLLGWTLLARSTRRPPEYLEEAIRMLPSRLNEKGFFGPVHPRGTVDEQQLSGNSWFLRALCEYYLWTKDDFALSVIHRLIDNLLLPAVGYYAEYPLDPVQRSYDGSAIGELFGKVGAWHLSTDIGCAFIMLDGATQAYLIVPKPELRDLIDEMIEKFMTADIIGLSFQTHATLSALRGILRHYETTGDPRLLEKAIDTFGVYMQRGMTENYANYNWFGRPDWTEPCAVVDSFIVAVGLWKHTGNSAYLEAAHHIYYNGLGYGQRPNGGFGCDVCAGVRDEMLSPKEGLYEAYWCCTMRGAEGLAKAIDSCYQATGRTIAIPFYESSTAVIAVGDGELKLATETDYPYEGVVRIEVMESTVAEPVTLRLFMPSWVERSTVALSVNGESKGTEIRDGFVSLAGHFPKGTLIELSFGIGLRKERAFGFHTTIEGYSYRHGPLLLGIDSPGSALAIGQDERMEPLGEGKYRLAPSNLTLSPVHDMIDKPLEESRQNRKQVLFRDY</sequence>